<gene>
    <name evidence="8" type="ORF">SAMN05518684_105145</name>
</gene>
<evidence type="ECO:0000313" key="9">
    <source>
        <dbReference type="Proteomes" id="UP000198571"/>
    </source>
</evidence>
<dbReference type="STRING" id="1601833.SAMN05518684_105145"/>
<dbReference type="PANTHER" id="PTHR39188">
    <property type="entry name" value="MEMBRANE-ASSOCIATED ZINC METALLOPROTEASE M50B"/>
    <property type="match status" value="1"/>
</dbReference>
<keyword evidence="7" id="KW-0812">Transmembrane</keyword>
<keyword evidence="7" id="KW-1133">Transmembrane helix</keyword>
<reference evidence="9" key="1">
    <citation type="submission" date="2016-10" db="EMBL/GenBank/DDBJ databases">
        <authorList>
            <person name="Varghese N."/>
            <person name="Submissions S."/>
        </authorList>
    </citation>
    <scope>NUCLEOTIDE SEQUENCE [LARGE SCALE GENOMIC DNA]</scope>
    <source>
        <strain evidence="9">S9</strain>
    </source>
</reference>
<organism evidence="8 9">
    <name type="scientific">Salipaludibacillus aurantiacus</name>
    <dbReference type="NCBI Taxonomy" id="1601833"/>
    <lineage>
        <taxon>Bacteria</taxon>
        <taxon>Bacillati</taxon>
        <taxon>Bacillota</taxon>
        <taxon>Bacilli</taxon>
        <taxon>Bacillales</taxon>
        <taxon>Bacillaceae</taxon>
    </lineage>
</organism>
<evidence type="ECO:0000256" key="6">
    <source>
        <dbReference type="ARBA" id="ARBA00023049"/>
    </source>
</evidence>
<dbReference type="AlphaFoldDB" id="A0A1H9T654"/>
<evidence type="ECO:0000256" key="4">
    <source>
        <dbReference type="ARBA" id="ARBA00022801"/>
    </source>
</evidence>
<evidence type="ECO:0000256" key="2">
    <source>
        <dbReference type="ARBA" id="ARBA00007931"/>
    </source>
</evidence>
<comment type="similarity">
    <text evidence="2">Belongs to the peptidase M50B family.</text>
</comment>
<proteinExistence type="inferred from homology"/>
<sequence>MLMPFGGIAEMDEYGNRPAKEEILVAVSGPLQHLWMIGLSFLLLGSAFWTEADHQLFLFHNIAILLFNLLPVLPLDGGKLLFSFQSYVLPFHKAYQSTFILSFVCLTALSFLSLFMLPFHLNLIMVTTFLWVHQYLEWKQRHYHFLRFLLERKHIKRNKKNYLLNVSPALTVAQAVKNVHREKELTLLINKNQVIQEKVLLDAFFDRYKQTQPLSCLLKGDW</sequence>
<feature type="transmembrane region" description="Helical" evidence="7">
    <location>
        <begin position="23"/>
        <end position="44"/>
    </location>
</feature>
<name>A0A1H9T654_9BACI</name>
<evidence type="ECO:0000256" key="5">
    <source>
        <dbReference type="ARBA" id="ARBA00022833"/>
    </source>
</evidence>
<dbReference type="GO" id="GO:0008237">
    <property type="term" value="F:metallopeptidase activity"/>
    <property type="evidence" value="ECO:0007669"/>
    <property type="project" value="UniProtKB-KW"/>
</dbReference>
<keyword evidence="4" id="KW-0378">Hydrolase</keyword>
<evidence type="ECO:0000313" key="8">
    <source>
        <dbReference type="EMBL" id="SER92720.1"/>
    </source>
</evidence>
<evidence type="ECO:0000256" key="7">
    <source>
        <dbReference type="SAM" id="Phobius"/>
    </source>
</evidence>
<dbReference type="Proteomes" id="UP000198571">
    <property type="component" value="Unassembled WGS sequence"/>
</dbReference>
<keyword evidence="9" id="KW-1185">Reference proteome</keyword>
<keyword evidence="6" id="KW-0482">Metalloprotease</keyword>
<keyword evidence="3" id="KW-0645">Protease</keyword>
<evidence type="ECO:0000256" key="1">
    <source>
        <dbReference type="ARBA" id="ARBA00001947"/>
    </source>
</evidence>
<feature type="transmembrane region" description="Helical" evidence="7">
    <location>
        <begin position="56"/>
        <end position="74"/>
    </location>
</feature>
<accession>A0A1H9T654</accession>
<dbReference type="PANTHER" id="PTHR39188:SF3">
    <property type="entry name" value="STAGE IV SPORULATION PROTEIN FB"/>
    <property type="match status" value="1"/>
</dbReference>
<dbReference type="GO" id="GO:0006508">
    <property type="term" value="P:proteolysis"/>
    <property type="evidence" value="ECO:0007669"/>
    <property type="project" value="UniProtKB-KW"/>
</dbReference>
<protein>
    <submittedName>
        <fullName evidence="8">Stage IV sporulation protein FB</fullName>
    </submittedName>
</protein>
<dbReference type="EMBL" id="FOGT01000005">
    <property type="protein sequence ID" value="SER92720.1"/>
    <property type="molecule type" value="Genomic_DNA"/>
</dbReference>
<evidence type="ECO:0000256" key="3">
    <source>
        <dbReference type="ARBA" id="ARBA00022670"/>
    </source>
</evidence>
<feature type="transmembrane region" description="Helical" evidence="7">
    <location>
        <begin position="94"/>
        <end position="117"/>
    </location>
</feature>
<keyword evidence="5" id="KW-0862">Zinc</keyword>
<comment type="cofactor">
    <cofactor evidence="1">
        <name>Zn(2+)</name>
        <dbReference type="ChEBI" id="CHEBI:29105"/>
    </cofactor>
</comment>
<keyword evidence="7" id="KW-0472">Membrane</keyword>